<protein>
    <submittedName>
        <fullName evidence="1">Uncharacterized protein</fullName>
    </submittedName>
</protein>
<feature type="non-terminal residue" evidence="1">
    <location>
        <position position="1"/>
    </location>
</feature>
<accession>A0AAV4SG09</accession>
<sequence length="94" mass="10191">ELWIHRKWSNYLHPCIPPLKSAYSPATADGGNAALIRSKLNFGIKRTGSVSFPASTLAFCPGPSMKSYSGLGGMEGKLLPRLEVGLRICKPLDF</sequence>
<dbReference type="EMBL" id="BPLR01009533">
    <property type="protein sequence ID" value="GIY32695.1"/>
    <property type="molecule type" value="Genomic_DNA"/>
</dbReference>
<reference evidence="1 2" key="1">
    <citation type="submission" date="2021-06" db="EMBL/GenBank/DDBJ databases">
        <title>Caerostris extrusa draft genome.</title>
        <authorList>
            <person name="Kono N."/>
            <person name="Arakawa K."/>
        </authorList>
    </citation>
    <scope>NUCLEOTIDE SEQUENCE [LARGE SCALE GENOMIC DNA]</scope>
</reference>
<dbReference type="Proteomes" id="UP001054945">
    <property type="component" value="Unassembled WGS sequence"/>
</dbReference>
<organism evidence="1 2">
    <name type="scientific">Caerostris extrusa</name>
    <name type="common">Bark spider</name>
    <name type="synonym">Caerostris bankana</name>
    <dbReference type="NCBI Taxonomy" id="172846"/>
    <lineage>
        <taxon>Eukaryota</taxon>
        <taxon>Metazoa</taxon>
        <taxon>Ecdysozoa</taxon>
        <taxon>Arthropoda</taxon>
        <taxon>Chelicerata</taxon>
        <taxon>Arachnida</taxon>
        <taxon>Araneae</taxon>
        <taxon>Araneomorphae</taxon>
        <taxon>Entelegynae</taxon>
        <taxon>Araneoidea</taxon>
        <taxon>Araneidae</taxon>
        <taxon>Caerostris</taxon>
    </lineage>
</organism>
<evidence type="ECO:0000313" key="1">
    <source>
        <dbReference type="EMBL" id="GIY32695.1"/>
    </source>
</evidence>
<comment type="caution">
    <text evidence="1">The sequence shown here is derived from an EMBL/GenBank/DDBJ whole genome shotgun (WGS) entry which is preliminary data.</text>
</comment>
<name>A0AAV4SG09_CAEEX</name>
<keyword evidence="2" id="KW-1185">Reference proteome</keyword>
<proteinExistence type="predicted"/>
<evidence type="ECO:0000313" key="2">
    <source>
        <dbReference type="Proteomes" id="UP001054945"/>
    </source>
</evidence>
<dbReference type="AlphaFoldDB" id="A0AAV4SG09"/>
<gene>
    <name evidence="1" type="ORF">CEXT_427011</name>
</gene>